<dbReference type="RefSeq" id="WP_094023473.1">
    <property type="nucleotide sequence ID" value="NZ_FXYF01000022.1"/>
</dbReference>
<evidence type="ECO:0000256" key="4">
    <source>
        <dbReference type="ARBA" id="ARBA00022692"/>
    </source>
</evidence>
<protein>
    <recommendedName>
        <fullName evidence="7">TRAP transporter small permease protein</fullName>
    </recommendedName>
</protein>
<dbReference type="EMBL" id="FXYF01000022">
    <property type="protein sequence ID" value="SMX50375.1"/>
    <property type="molecule type" value="Genomic_DNA"/>
</dbReference>
<comment type="similarity">
    <text evidence="7">Belongs to the TRAP transporter small permease family.</text>
</comment>
<feature type="domain" description="Tripartite ATP-independent periplasmic transporters DctQ component" evidence="8">
    <location>
        <begin position="63"/>
        <end position="173"/>
    </location>
</feature>
<dbReference type="GO" id="GO:0005886">
    <property type="term" value="C:plasma membrane"/>
    <property type="evidence" value="ECO:0007669"/>
    <property type="project" value="UniProtKB-SubCell"/>
</dbReference>
<dbReference type="Proteomes" id="UP000207598">
    <property type="component" value="Unassembled WGS sequence"/>
</dbReference>
<proteinExistence type="inferred from homology"/>
<comment type="caution">
    <text evidence="7">Lacks conserved residue(s) required for the propagation of feature annotation.</text>
</comment>
<accession>A0A238L5L1</accession>
<dbReference type="Pfam" id="PF04290">
    <property type="entry name" value="DctQ"/>
    <property type="match status" value="1"/>
</dbReference>
<feature type="transmembrane region" description="Helical" evidence="7">
    <location>
        <begin position="198"/>
        <end position="217"/>
    </location>
</feature>
<dbReference type="InterPro" id="IPR055348">
    <property type="entry name" value="DctQ"/>
</dbReference>
<keyword evidence="2 7" id="KW-0813">Transport</keyword>
<evidence type="ECO:0000256" key="1">
    <source>
        <dbReference type="ARBA" id="ARBA00004651"/>
    </source>
</evidence>
<evidence type="ECO:0000256" key="2">
    <source>
        <dbReference type="ARBA" id="ARBA00022448"/>
    </source>
</evidence>
<dbReference type="OrthoDB" id="9797534at2"/>
<reference evidence="9 10" key="1">
    <citation type="submission" date="2017-05" db="EMBL/GenBank/DDBJ databases">
        <authorList>
            <person name="Song R."/>
            <person name="Chenine A.L."/>
            <person name="Ruprecht R.M."/>
        </authorList>
    </citation>
    <scope>NUCLEOTIDE SEQUENCE [LARGE SCALE GENOMIC DNA]</scope>
    <source>
        <strain evidence="9 10">CECT 8898</strain>
    </source>
</reference>
<evidence type="ECO:0000256" key="6">
    <source>
        <dbReference type="ARBA" id="ARBA00023136"/>
    </source>
</evidence>
<evidence type="ECO:0000259" key="8">
    <source>
        <dbReference type="Pfam" id="PF04290"/>
    </source>
</evidence>
<comment type="function">
    <text evidence="7">Part of the tripartite ATP-independent periplasmic (TRAP) transport system.</text>
</comment>
<dbReference type="AlphaFoldDB" id="A0A238L5L1"/>
<comment type="subunit">
    <text evidence="7">The complex comprises the extracytoplasmic solute receptor protein and the two transmembrane proteins.</text>
</comment>
<keyword evidence="3" id="KW-1003">Cell membrane</keyword>
<sequence>MRDFGPYLGLPLWLWLFVLPTVTVILAGLFRQQAEPLLRPVWRLLDRVYLAGGMIAAVGMITILLLIVGQMIARWSSIAFPGSTAYAGYAMAATSFFALAYTLTRGGHIRVSVFLNMNRFTAFWLDAFAMLIGALTATFFARYAIKAIGFSVMLNDRTQGQDKVPEWLLAAVSMLGTWPWHWAEVWATRGTGWVFTPLWLPQLPMAVGTILLALCLWDHLSRLVVTGQTAIVSEAVE</sequence>
<feature type="transmembrane region" description="Helical" evidence="7">
    <location>
        <begin position="123"/>
        <end position="145"/>
    </location>
</feature>
<keyword evidence="10" id="KW-1185">Reference proteome</keyword>
<keyword evidence="6 7" id="KW-0472">Membrane</keyword>
<dbReference type="GO" id="GO:0022857">
    <property type="term" value="F:transmembrane transporter activity"/>
    <property type="evidence" value="ECO:0007669"/>
    <property type="project" value="UniProtKB-UniRule"/>
</dbReference>
<evidence type="ECO:0000256" key="5">
    <source>
        <dbReference type="ARBA" id="ARBA00022989"/>
    </source>
</evidence>
<organism evidence="9 10">
    <name type="scientific">Maliponia aquimaris</name>
    <dbReference type="NCBI Taxonomy" id="1673631"/>
    <lineage>
        <taxon>Bacteria</taxon>
        <taxon>Pseudomonadati</taxon>
        <taxon>Pseudomonadota</taxon>
        <taxon>Alphaproteobacteria</taxon>
        <taxon>Rhodobacterales</taxon>
        <taxon>Paracoccaceae</taxon>
        <taxon>Maliponia</taxon>
    </lineage>
</organism>
<feature type="transmembrane region" description="Helical" evidence="7">
    <location>
        <begin position="85"/>
        <end position="103"/>
    </location>
</feature>
<feature type="transmembrane region" description="Helical" evidence="7">
    <location>
        <begin position="50"/>
        <end position="73"/>
    </location>
</feature>
<comment type="subcellular location">
    <subcellularLocation>
        <location evidence="7">Cell inner membrane</location>
        <topology evidence="7">Multi-pass membrane protein</topology>
    </subcellularLocation>
    <subcellularLocation>
        <location evidence="1">Cell membrane</location>
        <topology evidence="1">Multi-pass membrane protein</topology>
    </subcellularLocation>
</comment>
<evidence type="ECO:0000256" key="3">
    <source>
        <dbReference type="ARBA" id="ARBA00022475"/>
    </source>
</evidence>
<keyword evidence="4 7" id="KW-0812">Transmembrane</keyword>
<gene>
    <name evidence="9" type="ORF">MAA8898_04750</name>
</gene>
<feature type="transmembrane region" description="Helical" evidence="7">
    <location>
        <begin position="12"/>
        <end position="30"/>
    </location>
</feature>
<keyword evidence="7" id="KW-0997">Cell inner membrane</keyword>
<evidence type="ECO:0000256" key="7">
    <source>
        <dbReference type="RuleBase" id="RU369079"/>
    </source>
</evidence>
<evidence type="ECO:0000313" key="9">
    <source>
        <dbReference type="EMBL" id="SMX50375.1"/>
    </source>
</evidence>
<feature type="transmembrane region" description="Helical" evidence="7">
    <location>
        <begin position="166"/>
        <end position="183"/>
    </location>
</feature>
<name>A0A238L5L1_9RHOB</name>
<keyword evidence="5 7" id="KW-1133">Transmembrane helix</keyword>
<evidence type="ECO:0000313" key="10">
    <source>
        <dbReference type="Proteomes" id="UP000207598"/>
    </source>
</evidence>